<keyword evidence="4" id="KW-0812">Transmembrane</keyword>
<feature type="signal peptide" evidence="12">
    <location>
        <begin position="1"/>
        <end position="24"/>
    </location>
</feature>
<dbReference type="AlphaFoldDB" id="A0A5C3MUX5"/>
<evidence type="ECO:0000313" key="13">
    <source>
        <dbReference type="EMBL" id="TFK47598.1"/>
    </source>
</evidence>
<evidence type="ECO:0000256" key="9">
    <source>
        <dbReference type="ARBA" id="ARBA00023180"/>
    </source>
</evidence>
<dbReference type="GO" id="GO:0031965">
    <property type="term" value="C:nuclear membrane"/>
    <property type="evidence" value="ECO:0007669"/>
    <property type="project" value="UniProtKB-SubCell"/>
</dbReference>
<evidence type="ECO:0000256" key="6">
    <source>
        <dbReference type="ARBA" id="ARBA00022824"/>
    </source>
</evidence>
<evidence type="ECO:0008006" key="15">
    <source>
        <dbReference type="Google" id="ProtNLM"/>
    </source>
</evidence>
<evidence type="ECO:0000256" key="3">
    <source>
        <dbReference type="ARBA" id="ARBA00022459"/>
    </source>
</evidence>
<keyword evidence="14" id="KW-1185">Reference proteome</keyword>
<feature type="chain" id="PRO_5022953502" description="Lysozyme inhibitor LprI N-terminal domain-containing protein" evidence="12">
    <location>
        <begin position="25"/>
        <end position="175"/>
    </location>
</feature>
<dbReference type="PANTHER" id="PTHR28012">
    <property type="entry name" value="NUCLEAR FUSION PROTEIN KAR5"/>
    <property type="match status" value="1"/>
</dbReference>
<keyword evidence="9" id="KW-0325">Glycoprotein</keyword>
<evidence type="ECO:0000256" key="10">
    <source>
        <dbReference type="ARBA" id="ARBA00023242"/>
    </source>
</evidence>
<keyword evidence="5 11" id="KW-0732">Signal</keyword>
<dbReference type="OrthoDB" id="5311848at2759"/>
<dbReference type="GO" id="GO:0005789">
    <property type="term" value="C:endoplasmic reticulum membrane"/>
    <property type="evidence" value="ECO:0007669"/>
    <property type="project" value="UniProtKB-SubCell"/>
</dbReference>
<evidence type="ECO:0000256" key="2">
    <source>
        <dbReference type="ARBA" id="ARBA00010473"/>
    </source>
</evidence>
<gene>
    <name evidence="13" type="ORF">OE88DRAFT_1665828</name>
</gene>
<comment type="function">
    <text evidence="1 11">Required for nuclear membrane fusion during karyogamy.</text>
</comment>
<keyword evidence="3 11" id="KW-0415">Karyogamy</keyword>
<proteinExistence type="inferred from homology"/>
<dbReference type="GO" id="GO:0048288">
    <property type="term" value="P:nuclear membrane fusion involved in karyogamy"/>
    <property type="evidence" value="ECO:0007669"/>
    <property type="project" value="UniProtKB-UniRule"/>
</dbReference>
<organism evidence="13 14">
    <name type="scientific">Heliocybe sulcata</name>
    <dbReference type="NCBI Taxonomy" id="5364"/>
    <lineage>
        <taxon>Eukaryota</taxon>
        <taxon>Fungi</taxon>
        <taxon>Dikarya</taxon>
        <taxon>Basidiomycota</taxon>
        <taxon>Agaricomycotina</taxon>
        <taxon>Agaricomycetes</taxon>
        <taxon>Gloeophyllales</taxon>
        <taxon>Gloeophyllaceae</taxon>
        <taxon>Heliocybe</taxon>
    </lineage>
</organism>
<dbReference type="Pfam" id="PF04163">
    <property type="entry name" value="Tht1"/>
    <property type="match status" value="1"/>
</dbReference>
<evidence type="ECO:0000256" key="12">
    <source>
        <dbReference type="SAM" id="SignalP"/>
    </source>
</evidence>
<dbReference type="InterPro" id="IPR007292">
    <property type="entry name" value="Nuclear_fusion_Kar5"/>
</dbReference>
<dbReference type="PANTHER" id="PTHR28012:SF1">
    <property type="entry name" value="NUCLEAR FUSION PROTEIN KAR5"/>
    <property type="match status" value="1"/>
</dbReference>
<dbReference type="Proteomes" id="UP000305948">
    <property type="component" value="Unassembled WGS sequence"/>
</dbReference>
<reference evidence="13 14" key="1">
    <citation type="journal article" date="2019" name="Nat. Ecol. Evol.">
        <title>Megaphylogeny resolves global patterns of mushroom evolution.</title>
        <authorList>
            <person name="Varga T."/>
            <person name="Krizsan K."/>
            <person name="Foldi C."/>
            <person name="Dima B."/>
            <person name="Sanchez-Garcia M."/>
            <person name="Sanchez-Ramirez S."/>
            <person name="Szollosi G.J."/>
            <person name="Szarkandi J.G."/>
            <person name="Papp V."/>
            <person name="Albert L."/>
            <person name="Andreopoulos W."/>
            <person name="Angelini C."/>
            <person name="Antonin V."/>
            <person name="Barry K.W."/>
            <person name="Bougher N.L."/>
            <person name="Buchanan P."/>
            <person name="Buyck B."/>
            <person name="Bense V."/>
            <person name="Catcheside P."/>
            <person name="Chovatia M."/>
            <person name="Cooper J."/>
            <person name="Damon W."/>
            <person name="Desjardin D."/>
            <person name="Finy P."/>
            <person name="Geml J."/>
            <person name="Haridas S."/>
            <person name="Hughes K."/>
            <person name="Justo A."/>
            <person name="Karasinski D."/>
            <person name="Kautmanova I."/>
            <person name="Kiss B."/>
            <person name="Kocsube S."/>
            <person name="Kotiranta H."/>
            <person name="LaButti K.M."/>
            <person name="Lechner B.E."/>
            <person name="Liimatainen K."/>
            <person name="Lipzen A."/>
            <person name="Lukacs Z."/>
            <person name="Mihaltcheva S."/>
            <person name="Morgado L.N."/>
            <person name="Niskanen T."/>
            <person name="Noordeloos M.E."/>
            <person name="Ohm R.A."/>
            <person name="Ortiz-Santana B."/>
            <person name="Ovrebo C."/>
            <person name="Racz N."/>
            <person name="Riley R."/>
            <person name="Savchenko A."/>
            <person name="Shiryaev A."/>
            <person name="Soop K."/>
            <person name="Spirin V."/>
            <person name="Szebenyi C."/>
            <person name="Tomsovsky M."/>
            <person name="Tulloss R.E."/>
            <person name="Uehling J."/>
            <person name="Grigoriev I.V."/>
            <person name="Vagvolgyi C."/>
            <person name="Papp T."/>
            <person name="Martin F.M."/>
            <person name="Miettinen O."/>
            <person name="Hibbett D.S."/>
            <person name="Nagy L.G."/>
        </authorList>
    </citation>
    <scope>NUCLEOTIDE SEQUENCE [LARGE SCALE GENOMIC DNA]</scope>
    <source>
        <strain evidence="13 14">OMC1185</strain>
    </source>
</reference>
<sequence length="175" mass="19379">MFWGLTRLRSAAAIALTLCEVATARHHSVPMECVPLGSGAQGAPGDCVEALSRSAQFWSSYSGYLREVPQLCYAFRRWNDIDTAKDIYRNATLEKLALIRLLVDREKSLKRTQEQWESLRIVNPAASGTAYTDSCHAGHGDFAWRSSGIGFRIQRGIASRFARIVGGTARCEVLL</sequence>
<dbReference type="GO" id="GO:0000742">
    <property type="term" value="P:karyogamy involved in conjugation with cellular fusion"/>
    <property type="evidence" value="ECO:0007669"/>
    <property type="project" value="UniProtKB-UniRule"/>
</dbReference>
<accession>A0A5C3MUX5</accession>
<evidence type="ECO:0000256" key="1">
    <source>
        <dbReference type="ARBA" id="ARBA00003389"/>
    </source>
</evidence>
<protein>
    <recommendedName>
        <fullName evidence="15">Lysozyme inhibitor LprI N-terminal domain-containing protein</fullName>
    </recommendedName>
</protein>
<evidence type="ECO:0000256" key="7">
    <source>
        <dbReference type="ARBA" id="ARBA00022989"/>
    </source>
</evidence>
<evidence type="ECO:0000256" key="5">
    <source>
        <dbReference type="ARBA" id="ARBA00022729"/>
    </source>
</evidence>
<keyword evidence="10 11" id="KW-0539">Nucleus</keyword>
<comment type="subcellular location">
    <subcellularLocation>
        <location evidence="11">Endoplasmic reticulum membrane</location>
    </subcellularLocation>
    <subcellularLocation>
        <location evidence="11">Nucleus membrane</location>
    </subcellularLocation>
</comment>
<comment type="similarity">
    <text evidence="2 11">Belongs to the KAR5 family.</text>
</comment>
<dbReference type="EMBL" id="ML213523">
    <property type="protein sequence ID" value="TFK47598.1"/>
    <property type="molecule type" value="Genomic_DNA"/>
</dbReference>
<keyword evidence="7" id="KW-1133">Transmembrane helix</keyword>
<evidence type="ECO:0000256" key="4">
    <source>
        <dbReference type="ARBA" id="ARBA00022692"/>
    </source>
</evidence>
<evidence type="ECO:0000313" key="14">
    <source>
        <dbReference type="Proteomes" id="UP000305948"/>
    </source>
</evidence>
<keyword evidence="6 11" id="KW-0256">Endoplasmic reticulum</keyword>
<evidence type="ECO:0000256" key="8">
    <source>
        <dbReference type="ARBA" id="ARBA00023136"/>
    </source>
</evidence>
<keyword evidence="8" id="KW-0472">Membrane</keyword>
<name>A0A5C3MUX5_9AGAM</name>
<evidence type="ECO:0000256" key="11">
    <source>
        <dbReference type="RuleBase" id="RU368082"/>
    </source>
</evidence>